<reference evidence="3 4" key="1">
    <citation type="submission" date="2023-08" db="EMBL/GenBank/DDBJ databases">
        <title>Helicovermis profunda gen. nov., sp. nov., a novel mesophilic, fermentative bacterium within the Bacillota from a deep-sea hydrothermal vent chimney.</title>
        <authorList>
            <person name="Miyazaki U."/>
            <person name="Mizutani D."/>
            <person name="Hashimoto Y."/>
            <person name="Tame A."/>
            <person name="Sawayama S."/>
            <person name="Miyazaki J."/>
            <person name="Takai K."/>
            <person name="Nakagawa S."/>
        </authorList>
    </citation>
    <scope>NUCLEOTIDE SEQUENCE [LARGE SCALE GENOMIC DNA]</scope>
    <source>
        <strain evidence="3 4">S502</strain>
    </source>
</reference>
<dbReference type="InterPro" id="IPR013783">
    <property type="entry name" value="Ig-like_fold"/>
</dbReference>
<dbReference type="CDD" id="cd00063">
    <property type="entry name" value="FN3"/>
    <property type="match status" value="1"/>
</dbReference>
<dbReference type="PROSITE" id="PS51820">
    <property type="entry name" value="PA14"/>
    <property type="match status" value="1"/>
</dbReference>
<dbReference type="EMBL" id="AP028654">
    <property type="protein sequence ID" value="BEP29414.1"/>
    <property type="molecule type" value="Genomic_DNA"/>
</dbReference>
<dbReference type="InterPro" id="IPR011658">
    <property type="entry name" value="PA14_dom"/>
</dbReference>
<feature type="domain" description="PA14" evidence="2">
    <location>
        <begin position="73"/>
        <end position="223"/>
    </location>
</feature>
<proteinExistence type="predicted"/>
<protein>
    <recommendedName>
        <fullName evidence="2">PA14 domain-containing protein</fullName>
    </recommendedName>
</protein>
<evidence type="ECO:0000313" key="4">
    <source>
        <dbReference type="Proteomes" id="UP001321786"/>
    </source>
</evidence>
<name>A0AAU9EMS1_9FIRM</name>
<dbReference type="Proteomes" id="UP001321786">
    <property type="component" value="Chromosome"/>
</dbReference>
<keyword evidence="4" id="KW-1185">Reference proteome</keyword>
<evidence type="ECO:0000256" key="1">
    <source>
        <dbReference type="ARBA" id="ARBA00022737"/>
    </source>
</evidence>
<gene>
    <name evidence="3" type="ORF">HLPR_17450</name>
</gene>
<evidence type="ECO:0000313" key="3">
    <source>
        <dbReference type="EMBL" id="BEP29414.1"/>
    </source>
</evidence>
<dbReference type="InterPro" id="IPR037524">
    <property type="entry name" value="PA14/GLEYA"/>
</dbReference>
<dbReference type="RefSeq" id="WP_338535050.1">
    <property type="nucleotide sequence ID" value="NZ_AP028654.1"/>
</dbReference>
<dbReference type="PANTHER" id="PTHR46708">
    <property type="entry name" value="TENASCIN"/>
    <property type="match status" value="1"/>
</dbReference>
<sequence>MKKNRIFISLILVLVVLFALGISFADSPNNFVNYMKGNLTVKSYNVSDLAWANQGHGRDANIRVWQDKNIIFNDNRAEETYYVSAKHFENESFKVNTANNNVIFVKINSSGNFGYHSKTAKKVWGYYVPNKTGNYNFRINSDDGSLFYLFDFDSDVTHLNNPIASADDFHVDSNAEDTTNQVYLIKNKKYPIYFEYFNWGGYGYFEFKEKYNNGNYKLVNQTKLYPSLNEYIFTDSSAGSSIQNINSGVGKVNDFNKIIKEVKENGTISDFVNSYSFNFIDSTYKEYTSNTYDDTKILNNDLYRLKRAVQSLKLTYGRDLTKEEIVKMVYKYYHAIAENHFYDENGNDIIPPIDRAYVSNETYHNYIYSYLSNEDYKIDRVEVVYKDYMDREINMPRRYKNSNIGSYSNISLTMNEVLNGVKFTDFLKKENYDLYKNIKFNNILNNIDNKPNNFVLDLDYNKYGFRYLTVSQGYNLTFKYYYNNNSLPAVSNFDAKTNNDKIHLTWKKPDYDFDKYIIYIGDDRDHMTKLQDVNSLSESLDVTLNANDYNDKVFKILTVKGSRVSEPSYKEWFNQFSLAAIENFNARTNESKIRLSWDKPNYEFDKYVVYMGDNQDNMIKLQDVDSSTGTLDLTLNANDYNDKVFKIVAIRGERVSTSSYAEWSNDFVLSAIKNFSAETKNGKIHLSWDKPNYNFDNYELYYANTENGPYSQVVNIDKDVINYDIDFDTSSIKYIKIRAIKGSVKGEYSNTTWNGSLNSITLNYISEKTGELIDSKVLFGEDGFNTNYVLESSGGLTPVNNTNLNLTFTSDPQEIFVMYNSSNNTSSEKSLESIIKYSNDGNINWWEDNGFSKIGLNSIDLNNALLNSFEDILRNTGVLRVNSDKIELYKNELLSAHSVTDLSTLQALIDGINLSEGSINNFKSSTLNQKIHLTWDKPEFNLDYYELYIGNKADELNKIGDITDKNATSFDVSIDSSNPLYDLNNKYFKLVAVIGQSKSANALTTWNGSDNSLIINQYSGHTGKKLGSIIKLYEGATSVNIDLRLANYKVEGSLDTNSKIFDFTGTKQAFNVMYIEDTSNLPLDKANWKSDAIKSLNEYAKTNDIPWYTDSYYNNIYDTDELVLDALNVDFIRILGSAGGINIHDNLADKYAEAFKNTTSIITTADVQAIIDAVNDEYLDAIELNNEEDENGYIANDDNILETFYDYTLKDVLKFSIVKSGIYYPKLKFTLHGNSYLNFEYPKLELFDGNNKRIFIKSIIEYDKINDEYTLEIEPLNLDNDMMPIGDYYMLVSSKIVVNDNNYDVRGILSLNDNYKDYELWKLPYVIGQILGDSDKKIVDGIYLNSIIEFKKTHDSTIISSTSSDEVKILIESRKLLDGSF</sequence>
<dbReference type="Pfam" id="PF07691">
    <property type="entry name" value="PA14"/>
    <property type="match status" value="1"/>
</dbReference>
<keyword evidence="1" id="KW-0677">Repeat</keyword>
<dbReference type="Gene3D" id="2.60.120.1560">
    <property type="match status" value="1"/>
</dbReference>
<organism evidence="3 4">
    <name type="scientific">Helicovermis profundi</name>
    <dbReference type="NCBI Taxonomy" id="3065157"/>
    <lineage>
        <taxon>Bacteria</taxon>
        <taxon>Bacillati</taxon>
        <taxon>Bacillota</taxon>
        <taxon>Clostridia</taxon>
        <taxon>Helicovermis</taxon>
    </lineage>
</organism>
<dbReference type="InterPro" id="IPR050991">
    <property type="entry name" value="ECM_Regulatory_Proteins"/>
</dbReference>
<dbReference type="KEGG" id="hprf:HLPR_17450"/>
<dbReference type="InterPro" id="IPR003961">
    <property type="entry name" value="FN3_dom"/>
</dbReference>
<accession>A0AAU9EMS1</accession>
<dbReference type="Gene3D" id="2.60.40.10">
    <property type="entry name" value="Immunoglobulins"/>
    <property type="match status" value="1"/>
</dbReference>
<evidence type="ECO:0000259" key="2">
    <source>
        <dbReference type="PROSITE" id="PS51820"/>
    </source>
</evidence>
<dbReference type="PANTHER" id="PTHR46708:SF2">
    <property type="entry name" value="FIBRONECTIN TYPE-III DOMAIN-CONTAINING PROTEIN"/>
    <property type="match status" value="1"/>
</dbReference>